<dbReference type="Proteomes" id="UP000247602">
    <property type="component" value="Unassembled WGS sequence"/>
</dbReference>
<dbReference type="InterPro" id="IPR001932">
    <property type="entry name" value="PPM-type_phosphatase-like_dom"/>
</dbReference>
<dbReference type="AlphaFoldDB" id="A0A323V7K7"/>
<organism evidence="2 3">
    <name type="scientific">Modestobacter versicolor</name>
    <dbReference type="NCBI Taxonomy" id="429133"/>
    <lineage>
        <taxon>Bacteria</taxon>
        <taxon>Bacillati</taxon>
        <taxon>Actinomycetota</taxon>
        <taxon>Actinomycetes</taxon>
        <taxon>Geodermatophilales</taxon>
        <taxon>Geodermatophilaceae</taxon>
        <taxon>Modestobacter</taxon>
    </lineage>
</organism>
<dbReference type="Pfam" id="PF13672">
    <property type="entry name" value="PP2C_2"/>
    <property type="match status" value="1"/>
</dbReference>
<name>A0A323V7K7_9ACTN</name>
<keyword evidence="3" id="KW-1185">Reference proteome</keyword>
<evidence type="ECO:0000259" key="1">
    <source>
        <dbReference type="PROSITE" id="PS51746"/>
    </source>
</evidence>
<dbReference type="SMART" id="SM00332">
    <property type="entry name" value="PP2Cc"/>
    <property type="match status" value="1"/>
</dbReference>
<dbReference type="PROSITE" id="PS51746">
    <property type="entry name" value="PPM_2"/>
    <property type="match status" value="1"/>
</dbReference>
<dbReference type="InterPro" id="IPR036457">
    <property type="entry name" value="PPM-type-like_dom_sf"/>
</dbReference>
<gene>
    <name evidence="2" type="ORF">DMO24_13240</name>
</gene>
<protein>
    <recommendedName>
        <fullName evidence="1">PPM-type phosphatase domain-containing protein</fullName>
    </recommendedName>
</protein>
<proteinExistence type="predicted"/>
<evidence type="ECO:0000313" key="2">
    <source>
        <dbReference type="EMBL" id="PZA20867.1"/>
    </source>
</evidence>
<accession>A0A323V7K7</accession>
<reference evidence="2 3" key="1">
    <citation type="submission" date="2018-06" db="EMBL/GenBank/DDBJ databases">
        <title>Draft genome sequence of Modestobacter versicolor CP153-2.</title>
        <authorList>
            <person name="Gundlapally S.R."/>
        </authorList>
    </citation>
    <scope>NUCLEOTIDE SEQUENCE [LARGE SCALE GENOMIC DNA]</scope>
    <source>
        <strain evidence="2 3">CP153-2</strain>
    </source>
</reference>
<feature type="domain" description="PPM-type phosphatase" evidence="1">
    <location>
        <begin position="47"/>
        <end position="277"/>
    </location>
</feature>
<sequence length="324" mass="33607">MLPHLPHPARLGTVREHRAAASSTVPWIGAHAHRRWGQEVGTVLVLDSAAVSTRGPRPDNQDSAVGGPLLIAIADGVGGNVGGAVASSLVVNWLAPLASGSLGDGADDPVRVVASANERIRAAYTERPRLRTMATTLSAFHVDAEGIALLHIGDSRAYLLAGDELTQISTDHTLVQALIDAGSLTPAEARVHPQRSAVYAALHGADDDVAALDVIRLDARPGDRLMVCSDGLSDVVPPSVIRDLLVAGPPAQAAAALRDAALAGPPTDNITVVVADVRETTREDTPARISTVGAAGELREETAEALEAVWPGPVPVGLVQHRPR</sequence>
<dbReference type="EMBL" id="QKNV01000136">
    <property type="protein sequence ID" value="PZA20867.1"/>
    <property type="molecule type" value="Genomic_DNA"/>
</dbReference>
<dbReference type="Gene3D" id="3.60.40.10">
    <property type="entry name" value="PPM-type phosphatase domain"/>
    <property type="match status" value="1"/>
</dbReference>
<comment type="caution">
    <text evidence="2">The sequence shown here is derived from an EMBL/GenBank/DDBJ whole genome shotgun (WGS) entry which is preliminary data.</text>
</comment>
<evidence type="ECO:0000313" key="3">
    <source>
        <dbReference type="Proteomes" id="UP000247602"/>
    </source>
</evidence>
<dbReference type="SMART" id="SM00331">
    <property type="entry name" value="PP2C_SIG"/>
    <property type="match status" value="1"/>
</dbReference>
<dbReference type="SUPFAM" id="SSF81606">
    <property type="entry name" value="PP2C-like"/>
    <property type="match status" value="1"/>
</dbReference>